<evidence type="ECO:0000256" key="6">
    <source>
        <dbReference type="ARBA" id="ARBA00023004"/>
    </source>
</evidence>
<dbReference type="Pfam" id="PF04055">
    <property type="entry name" value="Radical_SAM"/>
    <property type="match status" value="1"/>
</dbReference>
<dbReference type="OrthoDB" id="9762608at2"/>
<dbReference type="InterPro" id="IPR036724">
    <property type="entry name" value="Cobalamin-bd_sf"/>
</dbReference>
<evidence type="ECO:0000313" key="11">
    <source>
        <dbReference type="Proteomes" id="UP000427769"/>
    </source>
</evidence>
<dbReference type="PROSITE" id="PS51918">
    <property type="entry name" value="RADICAL_SAM"/>
    <property type="match status" value="1"/>
</dbReference>
<evidence type="ECO:0000256" key="1">
    <source>
        <dbReference type="ARBA" id="ARBA00001966"/>
    </source>
</evidence>
<dbReference type="SFLD" id="SFLDS00029">
    <property type="entry name" value="Radical_SAM"/>
    <property type="match status" value="1"/>
</dbReference>
<evidence type="ECO:0000256" key="2">
    <source>
        <dbReference type="ARBA" id="ARBA00022603"/>
    </source>
</evidence>
<comment type="cofactor">
    <cofactor evidence="1">
        <name>[4Fe-4S] cluster</name>
        <dbReference type="ChEBI" id="CHEBI:49883"/>
    </cofactor>
</comment>
<dbReference type="KEGG" id="dwd:DSCW_53930"/>
<keyword evidence="2" id="KW-0489">Methyltransferase</keyword>
<dbReference type="InterPro" id="IPR007197">
    <property type="entry name" value="rSAM"/>
</dbReference>
<dbReference type="PANTHER" id="PTHR43409">
    <property type="entry name" value="ANAEROBIC MAGNESIUM-PROTOPORPHYRIN IX MONOMETHYL ESTER CYCLASE-RELATED"/>
    <property type="match status" value="1"/>
</dbReference>
<sequence length="535" mass="59392">MRVLLINPFYPISETPSPPLGLAYLAGALEAAGMAVKVLDCVVSPFSDDLLSSLLEEFKPDLAGATAVTMTVDHALTVLERIKALDPGIPTVLGGPHATFCAADILASFPQVDAVVRGEGERSLVALAHAVDARSPWNRVPGIAFREKDRVVTTDLPPLADLNELPPPARHGIPLGRYRALGMPVSMTTSRGCPFKCIFCVGRKMVGAKVRYRDPVRVVEEMAALSRLGFHQINLADDLFTANRDHCLAVCNEIMERGLKVNWTSFARVDTVARQTLEAMRRAGCTTISFGIESGSPEMLKRIKKGITLEQARKAMQLCLDCGIEPHASFILGLPGETSETLRQTLDFGETLQNMGANHGFHILAPFPGTDIRERLEKYDLQILSDDWREYHANRAVVRTAGVAPETMDAIVIESEKEFDRWLAKIGRRRAMGLTDEKEAWPLTRLEHTVVIYDMMMKRLIENRGFWPVDASDDDPGQPGEELPAERLIQRATEDLDHPAQRIRAAIEFAVTENYLEVTETSGWVRWSWVEGFVR</sequence>
<keyword evidence="4" id="KW-0949">S-adenosyl-L-methionine</keyword>
<dbReference type="EMBL" id="AP021875">
    <property type="protein sequence ID" value="BBO77976.1"/>
    <property type="molecule type" value="Genomic_DNA"/>
</dbReference>
<evidence type="ECO:0000256" key="3">
    <source>
        <dbReference type="ARBA" id="ARBA00022679"/>
    </source>
</evidence>
<dbReference type="GO" id="GO:0051539">
    <property type="term" value="F:4 iron, 4 sulfur cluster binding"/>
    <property type="evidence" value="ECO:0007669"/>
    <property type="project" value="UniProtKB-KW"/>
</dbReference>
<organism evidence="10 11">
    <name type="scientific">Desulfosarcina widdelii</name>
    <dbReference type="NCBI Taxonomy" id="947919"/>
    <lineage>
        <taxon>Bacteria</taxon>
        <taxon>Pseudomonadati</taxon>
        <taxon>Thermodesulfobacteriota</taxon>
        <taxon>Desulfobacteria</taxon>
        <taxon>Desulfobacterales</taxon>
        <taxon>Desulfosarcinaceae</taxon>
        <taxon>Desulfosarcina</taxon>
    </lineage>
</organism>
<dbReference type="Gene3D" id="3.80.30.20">
    <property type="entry name" value="tm_1862 like domain"/>
    <property type="match status" value="1"/>
</dbReference>
<dbReference type="SMART" id="SM00729">
    <property type="entry name" value="Elp3"/>
    <property type="match status" value="1"/>
</dbReference>
<feature type="domain" description="Radical SAM core" evidence="9">
    <location>
        <begin position="179"/>
        <end position="401"/>
    </location>
</feature>
<dbReference type="GO" id="GO:0046872">
    <property type="term" value="F:metal ion binding"/>
    <property type="evidence" value="ECO:0007669"/>
    <property type="project" value="UniProtKB-KW"/>
</dbReference>
<dbReference type="InterPro" id="IPR023404">
    <property type="entry name" value="rSAM_horseshoe"/>
</dbReference>
<dbReference type="SUPFAM" id="SSF52242">
    <property type="entry name" value="Cobalamin (vitamin B12)-binding domain"/>
    <property type="match status" value="1"/>
</dbReference>
<dbReference type="AlphaFoldDB" id="A0A5K7Z822"/>
<dbReference type="Gene3D" id="3.40.50.280">
    <property type="entry name" value="Cobalamin-binding domain"/>
    <property type="match status" value="1"/>
</dbReference>
<dbReference type="Pfam" id="PF02310">
    <property type="entry name" value="B12-binding"/>
    <property type="match status" value="1"/>
</dbReference>
<dbReference type="GO" id="GO:0003824">
    <property type="term" value="F:catalytic activity"/>
    <property type="evidence" value="ECO:0007669"/>
    <property type="project" value="InterPro"/>
</dbReference>
<dbReference type="CDD" id="cd01335">
    <property type="entry name" value="Radical_SAM"/>
    <property type="match status" value="1"/>
</dbReference>
<keyword evidence="3" id="KW-0808">Transferase</keyword>
<dbReference type="InterPro" id="IPR034466">
    <property type="entry name" value="Methyltransferase_Class_B"/>
</dbReference>
<evidence type="ECO:0000259" key="9">
    <source>
        <dbReference type="PROSITE" id="PS51918"/>
    </source>
</evidence>
<proteinExistence type="predicted"/>
<accession>A0A5K7Z822</accession>
<evidence type="ECO:0000313" key="10">
    <source>
        <dbReference type="EMBL" id="BBO77976.1"/>
    </source>
</evidence>
<dbReference type="InterPro" id="IPR051198">
    <property type="entry name" value="BchE-like"/>
</dbReference>
<dbReference type="RefSeq" id="WP_155306654.1">
    <property type="nucleotide sequence ID" value="NZ_AP021875.1"/>
</dbReference>
<keyword evidence="7" id="KW-0411">Iron-sulfur</keyword>
<dbReference type="PANTHER" id="PTHR43409:SF7">
    <property type="entry name" value="BLL1977 PROTEIN"/>
    <property type="match status" value="1"/>
</dbReference>
<dbReference type="InterPro" id="IPR006158">
    <property type="entry name" value="Cobalamin-bd"/>
</dbReference>
<dbReference type="SUPFAM" id="SSF102114">
    <property type="entry name" value="Radical SAM enzymes"/>
    <property type="match status" value="1"/>
</dbReference>
<name>A0A5K7Z822_9BACT</name>
<dbReference type="InterPro" id="IPR006638">
    <property type="entry name" value="Elp3/MiaA/NifB-like_rSAM"/>
</dbReference>
<evidence type="ECO:0000256" key="5">
    <source>
        <dbReference type="ARBA" id="ARBA00022723"/>
    </source>
</evidence>
<keyword evidence="11" id="KW-1185">Reference proteome</keyword>
<reference evidence="10 11" key="1">
    <citation type="submission" date="2019-11" db="EMBL/GenBank/DDBJ databases">
        <title>Comparative genomics of hydrocarbon-degrading Desulfosarcina strains.</title>
        <authorList>
            <person name="Watanabe M."/>
            <person name="Kojima H."/>
            <person name="Fukui M."/>
        </authorList>
    </citation>
    <scope>NUCLEOTIDE SEQUENCE [LARGE SCALE GENOMIC DNA]</scope>
    <source>
        <strain evidence="10 11">PP31</strain>
    </source>
</reference>
<dbReference type="GO" id="GO:0031419">
    <property type="term" value="F:cobalamin binding"/>
    <property type="evidence" value="ECO:0007669"/>
    <property type="project" value="InterPro"/>
</dbReference>
<protein>
    <submittedName>
        <fullName evidence="10">Uncharacterized protein</fullName>
    </submittedName>
</protein>
<keyword evidence="6" id="KW-0408">Iron</keyword>
<dbReference type="CDD" id="cd02068">
    <property type="entry name" value="radical_SAM_B12_BD"/>
    <property type="match status" value="1"/>
</dbReference>
<gene>
    <name evidence="10" type="ORF">DSCW_53930</name>
</gene>
<feature type="domain" description="B12-binding" evidence="8">
    <location>
        <begin position="1"/>
        <end position="138"/>
    </location>
</feature>
<evidence type="ECO:0000256" key="4">
    <source>
        <dbReference type="ARBA" id="ARBA00022691"/>
    </source>
</evidence>
<dbReference type="PROSITE" id="PS51332">
    <property type="entry name" value="B12_BINDING"/>
    <property type="match status" value="1"/>
</dbReference>
<evidence type="ECO:0000256" key="7">
    <source>
        <dbReference type="ARBA" id="ARBA00023014"/>
    </source>
</evidence>
<dbReference type="SFLD" id="SFLDG01123">
    <property type="entry name" value="methyltransferase_(Class_B)"/>
    <property type="match status" value="1"/>
</dbReference>
<dbReference type="SFLD" id="SFLDG01082">
    <property type="entry name" value="B12-binding_domain_containing"/>
    <property type="match status" value="1"/>
</dbReference>
<dbReference type="InterPro" id="IPR058240">
    <property type="entry name" value="rSAM_sf"/>
</dbReference>
<evidence type="ECO:0000259" key="8">
    <source>
        <dbReference type="PROSITE" id="PS51332"/>
    </source>
</evidence>
<dbReference type="Proteomes" id="UP000427769">
    <property type="component" value="Chromosome"/>
</dbReference>
<keyword evidence="5" id="KW-0479">Metal-binding</keyword>